<dbReference type="Proteomes" id="UP000198034">
    <property type="component" value="Unassembled WGS sequence"/>
</dbReference>
<proteinExistence type="predicted"/>
<dbReference type="PANTHER" id="PTHR39186:SF1">
    <property type="entry name" value="DUF2071 DOMAIN-CONTAINING PROTEIN"/>
    <property type="match status" value="1"/>
</dbReference>
<evidence type="ECO:0000313" key="1">
    <source>
        <dbReference type="EMBL" id="OWP76446.1"/>
    </source>
</evidence>
<evidence type="ECO:0000313" key="2">
    <source>
        <dbReference type="Proteomes" id="UP000198034"/>
    </source>
</evidence>
<sequence length="243" mass="28922">MSFLTAQWNNLVMANYVIDPKNLEKYLPAGTELDIWNGNCFVSLVGFMFNDTKVLGLRIPKHTDFEEVNLRFYVKRFENGQWKRGVVFIQEIVPKRAITFVANTFYKEHYRTRVMNHQNKLEAEVLQVSYSWQNQQKTNFIKVNAYDFLMQIEEGSEAEFIMEHYFGYTKYNDKKTYEYEVKHPKWNQYHIKNYEIDVDFESVYGNDFTFLNDVEPVSVFLAEGSEISVENKRKIKTNGNKQL</sequence>
<protein>
    <recommendedName>
        <fullName evidence="3">DUF2071 domain-containing protein</fullName>
    </recommendedName>
</protein>
<evidence type="ECO:0008006" key="3">
    <source>
        <dbReference type="Google" id="ProtNLM"/>
    </source>
</evidence>
<dbReference type="Pfam" id="PF09844">
    <property type="entry name" value="DUF2071"/>
    <property type="match status" value="1"/>
</dbReference>
<dbReference type="AlphaFoldDB" id="A0A246G9R6"/>
<accession>A0A246G9R6</accession>
<dbReference type="PANTHER" id="PTHR39186">
    <property type="entry name" value="DUF2071 FAMILY PROTEIN"/>
    <property type="match status" value="1"/>
</dbReference>
<dbReference type="InterPro" id="IPR018644">
    <property type="entry name" value="DUF2071"/>
</dbReference>
<gene>
    <name evidence="1" type="ORF">BWK62_09640</name>
</gene>
<name>A0A246G9R6_9FLAO</name>
<comment type="caution">
    <text evidence="1">The sequence shown here is derived from an EMBL/GenBank/DDBJ whole genome shotgun (WGS) entry which is preliminary data.</text>
</comment>
<reference evidence="1 2" key="1">
    <citation type="journal article" date="2017" name="Infect. Genet. Evol.">
        <title>Comparative genome analysis of fish pathogen Flavobacterium columnare reveals extensive sequence diversity within the species.</title>
        <authorList>
            <person name="Kayansamruaj P."/>
            <person name="Dong H.T."/>
            <person name="Hirono I."/>
            <person name="Kondo H."/>
            <person name="Senapin S."/>
            <person name="Rodkhum C."/>
        </authorList>
    </citation>
    <scope>NUCLEOTIDE SEQUENCE [LARGE SCALE GENOMIC DNA]</scope>
    <source>
        <strain evidence="1 2">1214</strain>
    </source>
</reference>
<organism evidence="1 2">
    <name type="scientific">Flavobacterium columnare</name>
    <dbReference type="NCBI Taxonomy" id="996"/>
    <lineage>
        <taxon>Bacteria</taxon>
        <taxon>Pseudomonadati</taxon>
        <taxon>Bacteroidota</taxon>
        <taxon>Flavobacteriia</taxon>
        <taxon>Flavobacteriales</taxon>
        <taxon>Flavobacteriaceae</taxon>
        <taxon>Flavobacterium</taxon>
    </lineage>
</organism>
<dbReference type="EMBL" id="MTCY01000026">
    <property type="protein sequence ID" value="OWP76446.1"/>
    <property type="molecule type" value="Genomic_DNA"/>
</dbReference>